<organism evidence="1 2">
    <name type="scientific">Micromonospora qiuiae</name>
    <dbReference type="NCBI Taxonomy" id="502268"/>
    <lineage>
        <taxon>Bacteria</taxon>
        <taxon>Bacillati</taxon>
        <taxon>Actinomycetota</taxon>
        <taxon>Actinomycetes</taxon>
        <taxon>Micromonosporales</taxon>
        <taxon>Micromonosporaceae</taxon>
        <taxon>Micromonospora</taxon>
    </lineage>
</organism>
<evidence type="ECO:0000313" key="2">
    <source>
        <dbReference type="Proteomes" id="UP000653076"/>
    </source>
</evidence>
<name>A0ABQ4JJL0_9ACTN</name>
<comment type="caution">
    <text evidence="1">The sequence shown here is derived from an EMBL/GenBank/DDBJ whole genome shotgun (WGS) entry which is preliminary data.</text>
</comment>
<sequence length="151" mass="16721">MAVDFRLTLAGDVPLEHVAALVATDAAGRPQPTDTDPRLFSARLYDTCGYALSVYSGSNGYFDAEDDDGSRWEWEPQTYVDIDFSMRADTIIDLGIPTMVKAVARVLAGRQEDAAFVQNGNWLLLTRVAGHVRRRSPTWWSHYGVADLIPS</sequence>
<keyword evidence="2" id="KW-1185">Reference proteome</keyword>
<dbReference type="InterPro" id="IPR049799">
    <property type="entry name" value="SitI3-like"/>
</dbReference>
<accession>A0ABQ4JJL0</accession>
<evidence type="ECO:0000313" key="1">
    <source>
        <dbReference type="EMBL" id="GIJ30790.1"/>
    </source>
</evidence>
<protein>
    <submittedName>
        <fullName evidence="1">Uncharacterized protein</fullName>
    </submittedName>
</protein>
<dbReference type="EMBL" id="BOPC01000152">
    <property type="protein sequence ID" value="GIJ30790.1"/>
    <property type="molecule type" value="Genomic_DNA"/>
</dbReference>
<dbReference type="NCBIfam" id="NF040657">
    <property type="entry name" value="immun_SitI3"/>
    <property type="match status" value="1"/>
</dbReference>
<dbReference type="RefSeq" id="WP_204038487.1">
    <property type="nucleotide sequence ID" value="NZ_BOPC01000152.1"/>
</dbReference>
<dbReference type="Proteomes" id="UP000653076">
    <property type="component" value="Unassembled WGS sequence"/>
</dbReference>
<gene>
    <name evidence="1" type="ORF">Vqi01_59520</name>
</gene>
<reference evidence="1 2" key="1">
    <citation type="submission" date="2021-01" db="EMBL/GenBank/DDBJ databases">
        <title>Whole genome shotgun sequence of Verrucosispora qiuiae NBRC 106684.</title>
        <authorList>
            <person name="Komaki H."/>
            <person name="Tamura T."/>
        </authorList>
    </citation>
    <scope>NUCLEOTIDE SEQUENCE [LARGE SCALE GENOMIC DNA]</scope>
    <source>
        <strain evidence="1 2">NBRC 106684</strain>
    </source>
</reference>
<proteinExistence type="predicted"/>